<feature type="domain" description="FAD-binding PCMH-type" evidence="1">
    <location>
        <begin position="1"/>
        <end position="158"/>
    </location>
</feature>
<dbReference type="PROSITE" id="PS51387">
    <property type="entry name" value="FAD_PCMH"/>
    <property type="match status" value="1"/>
</dbReference>
<accession>A0A841R975</accession>
<keyword evidence="3" id="KW-1185">Reference proteome</keyword>
<dbReference type="SUPFAM" id="SSF56176">
    <property type="entry name" value="FAD-binding/transporter-associated domain-like"/>
    <property type="match status" value="1"/>
</dbReference>
<proteinExistence type="predicted"/>
<dbReference type="InterPro" id="IPR036318">
    <property type="entry name" value="FAD-bd_PCMH-like_sf"/>
</dbReference>
<gene>
    <name evidence="2" type="ORF">HNR50_001157</name>
</gene>
<comment type="caution">
    <text evidence="2">The sequence shown here is derived from an EMBL/GenBank/DDBJ whole genome shotgun (WGS) entry which is preliminary data.</text>
</comment>
<dbReference type="PANTHER" id="PTHR42659:SF9">
    <property type="entry name" value="XANTHINE DEHYDROGENASE FAD-BINDING SUBUNIT XDHB-RELATED"/>
    <property type="match status" value="1"/>
</dbReference>
<dbReference type="InterPro" id="IPR002346">
    <property type="entry name" value="Mopterin_DH_FAD-bd"/>
</dbReference>
<dbReference type="Gene3D" id="3.30.390.50">
    <property type="entry name" value="CO dehydrogenase flavoprotein, C-terminal domain"/>
    <property type="match status" value="1"/>
</dbReference>
<dbReference type="RefSeq" id="WP_184744782.1">
    <property type="nucleotide sequence ID" value="NZ_JACHGJ010000002.1"/>
</dbReference>
<dbReference type="AlphaFoldDB" id="A0A841R975"/>
<evidence type="ECO:0000259" key="1">
    <source>
        <dbReference type="PROSITE" id="PS51387"/>
    </source>
</evidence>
<dbReference type="SUPFAM" id="SSF55447">
    <property type="entry name" value="CO dehydrogenase flavoprotein C-terminal domain-like"/>
    <property type="match status" value="1"/>
</dbReference>
<dbReference type="Gene3D" id="3.30.465.10">
    <property type="match status" value="1"/>
</dbReference>
<dbReference type="GO" id="GO:0071949">
    <property type="term" value="F:FAD binding"/>
    <property type="evidence" value="ECO:0007669"/>
    <property type="project" value="InterPro"/>
</dbReference>
<name>A0A841R975_9SPIO</name>
<dbReference type="InterPro" id="IPR005107">
    <property type="entry name" value="CO_DH_flav_C"/>
</dbReference>
<dbReference type="PANTHER" id="PTHR42659">
    <property type="entry name" value="XANTHINE DEHYDROGENASE SUBUNIT C-RELATED"/>
    <property type="match status" value="1"/>
</dbReference>
<reference evidence="2 3" key="1">
    <citation type="submission" date="2020-08" db="EMBL/GenBank/DDBJ databases">
        <title>Genomic Encyclopedia of Type Strains, Phase IV (KMG-IV): sequencing the most valuable type-strain genomes for metagenomic binning, comparative biology and taxonomic classification.</title>
        <authorList>
            <person name="Goeker M."/>
        </authorList>
    </citation>
    <scope>NUCLEOTIDE SEQUENCE [LARGE SCALE GENOMIC DNA]</scope>
    <source>
        <strain evidence="2 3">DSM 2461</strain>
    </source>
</reference>
<evidence type="ECO:0000313" key="2">
    <source>
        <dbReference type="EMBL" id="MBB6479499.1"/>
    </source>
</evidence>
<sequence length="261" mass="27858">MIKDFFKPSSIAEALEMKDKNPGAFFLGGGTKLNKGGENFNAAAYISLEHLGLDSIELENNALKIGAMVTLQKLMDSEDVPQFLKDCAAGESNRNLRNASTVGGEIGYCMSSSNFVAGLLAMEAEVETDGKGKKTLEEYISGNRDDLITAVILPSSKAVLMQKDQRSTANSKPELTVTASVLKEGGKVAKAVVVIGGVAEKPMRLKKVEARLVDGSLASADAVQDAVQDELVPYTEKRERGTYLNYIGAVLTADCVGKAMR</sequence>
<organism evidence="2 3">
    <name type="scientific">Spirochaeta isovalerica</name>
    <dbReference type="NCBI Taxonomy" id="150"/>
    <lineage>
        <taxon>Bacteria</taxon>
        <taxon>Pseudomonadati</taxon>
        <taxon>Spirochaetota</taxon>
        <taxon>Spirochaetia</taxon>
        <taxon>Spirochaetales</taxon>
        <taxon>Spirochaetaceae</taxon>
        <taxon>Spirochaeta</taxon>
    </lineage>
</organism>
<dbReference type="EMBL" id="JACHGJ010000002">
    <property type="protein sequence ID" value="MBB6479499.1"/>
    <property type="molecule type" value="Genomic_DNA"/>
</dbReference>
<dbReference type="InterPro" id="IPR016169">
    <property type="entry name" value="FAD-bd_PCMH_sub2"/>
</dbReference>
<dbReference type="Proteomes" id="UP000587760">
    <property type="component" value="Unassembled WGS sequence"/>
</dbReference>
<dbReference type="Pfam" id="PF00941">
    <property type="entry name" value="FAD_binding_5"/>
    <property type="match status" value="1"/>
</dbReference>
<evidence type="ECO:0000313" key="3">
    <source>
        <dbReference type="Proteomes" id="UP000587760"/>
    </source>
</evidence>
<dbReference type="InterPro" id="IPR036683">
    <property type="entry name" value="CO_DH_flav_C_dom_sf"/>
</dbReference>
<protein>
    <submittedName>
        <fullName evidence="2">Putative selenate reductase FAD-binding subunit</fullName>
    </submittedName>
</protein>
<dbReference type="InterPro" id="IPR051312">
    <property type="entry name" value="Diverse_Substr_Oxidored"/>
</dbReference>
<dbReference type="Pfam" id="PF03450">
    <property type="entry name" value="CO_deh_flav_C"/>
    <property type="match status" value="1"/>
</dbReference>
<dbReference type="InterPro" id="IPR016166">
    <property type="entry name" value="FAD-bd_PCMH"/>
</dbReference>
<dbReference type="GO" id="GO:0016491">
    <property type="term" value="F:oxidoreductase activity"/>
    <property type="evidence" value="ECO:0007669"/>
    <property type="project" value="InterPro"/>
</dbReference>